<dbReference type="HOGENOM" id="CLU_024420_2_1_1"/>
<reference evidence="9" key="2">
    <citation type="submission" date="2025-08" db="UniProtKB">
        <authorList>
            <consortium name="Ensembl"/>
        </authorList>
    </citation>
    <scope>IDENTIFICATION</scope>
</reference>
<dbReference type="OrthoDB" id="538817at2759"/>
<reference evidence="9" key="3">
    <citation type="submission" date="2025-09" db="UniProtKB">
        <authorList>
            <consortium name="Ensembl"/>
        </authorList>
    </citation>
    <scope>IDENTIFICATION</scope>
</reference>
<dbReference type="GO" id="GO:0070286">
    <property type="term" value="P:axonemal dynein complex assembly"/>
    <property type="evidence" value="ECO:0007669"/>
    <property type="project" value="InterPro"/>
</dbReference>
<dbReference type="Pfam" id="PF14740">
    <property type="entry name" value="DUF4471"/>
    <property type="match status" value="1"/>
</dbReference>
<dbReference type="Ensembl" id="ENSLACT00000011781.2">
    <property type="protein sequence ID" value="ENSLACP00000011692.2"/>
    <property type="gene ID" value="ENSLACG00000010291.2"/>
</dbReference>
<dbReference type="eggNOG" id="ENOG502QT97">
    <property type="taxonomic scope" value="Eukaryota"/>
</dbReference>
<proteinExistence type="inferred from homology"/>
<dbReference type="EMBL" id="AFYH01042599">
    <property type="status" value="NOT_ANNOTATED_CDS"/>
    <property type="molecule type" value="Genomic_DNA"/>
</dbReference>
<reference evidence="10" key="1">
    <citation type="submission" date="2011-08" db="EMBL/GenBank/DDBJ databases">
        <title>The draft genome of Latimeria chalumnae.</title>
        <authorList>
            <person name="Di Palma F."/>
            <person name="Alfoldi J."/>
            <person name="Johnson J."/>
            <person name="Berlin A."/>
            <person name="Gnerre S."/>
            <person name="Jaffe D."/>
            <person name="MacCallum I."/>
            <person name="Young S."/>
            <person name="Walker B.J."/>
            <person name="Lander E."/>
            <person name="Lindblad-Toh K."/>
        </authorList>
    </citation>
    <scope>NUCLEOTIDE SEQUENCE [LARGE SCALE GENOMIC DNA]</scope>
    <source>
        <strain evidence="10">Wild caught</strain>
    </source>
</reference>
<dbReference type="FunCoup" id="H3APX1">
    <property type="interactions" value="16"/>
</dbReference>
<comment type="function">
    <text evidence="6">Required for the assembly of axonemal inner and outer dynein arms. Involved in preassembly of dyneins into complexes before their transport into cilia.</text>
</comment>
<dbReference type="InterPro" id="IPR028235">
    <property type="entry name" value="DNAAF3_C"/>
</dbReference>
<organism evidence="9 10">
    <name type="scientific">Latimeria chalumnae</name>
    <name type="common">Coelacanth</name>
    <dbReference type="NCBI Taxonomy" id="7897"/>
    <lineage>
        <taxon>Eukaryota</taxon>
        <taxon>Metazoa</taxon>
        <taxon>Chordata</taxon>
        <taxon>Craniata</taxon>
        <taxon>Vertebrata</taxon>
        <taxon>Euteleostomi</taxon>
        <taxon>Coelacanthiformes</taxon>
        <taxon>Coelacanthidae</taxon>
        <taxon>Latimeria</taxon>
    </lineage>
</organism>
<evidence type="ECO:0000256" key="6">
    <source>
        <dbReference type="ARBA" id="ARBA00025165"/>
    </source>
</evidence>
<keyword evidence="3" id="KW-0970">Cilium biogenesis/degradation</keyword>
<dbReference type="GeneTree" id="ENSGT00390000002069"/>
<name>H3APX1_LATCH</name>
<evidence type="ECO:0000256" key="5">
    <source>
        <dbReference type="ARBA" id="ARBA00024431"/>
    </source>
</evidence>
<evidence type="ECO:0000313" key="9">
    <source>
        <dbReference type="Ensembl" id="ENSLACP00000011692.2"/>
    </source>
</evidence>
<dbReference type="GO" id="GO:0120293">
    <property type="term" value="C:dynein axonemal particle"/>
    <property type="evidence" value="ECO:0007669"/>
    <property type="project" value="UniProtKB-SubCell"/>
</dbReference>
<dbReference type="EMBL" id="AFYH01042602">
    <property type="status" value="NOT_ANNOTATED_CDS"/>
    <property type="molecule type" value="Genomic_DNA"/>
</dbReference>
<dbReference type="GeneID" id="102354046"/>
<dbReference type="KEGG" id="lcm:102354046"/>
<dbReference type="Bgee" id="ENSLACG00000010291">
    <property type="expression patterns" value="Expressed in pelvic fin"/>
</dbReference>
<keyword evidence="10" id="KW-1185">Reference proteome</keyword>
<comment type="subcellular location">
    <subcellularLocation>
        <location evidence="4">Dynein axonemal particle</location>
    </subcellularLocation>
</comment>
<accession>H3APX1</accession>
<evidence type="ECO:0000259" key="7">
    <source>
        <dbReference type="Pfam" id="PF14737"/>
    </source>
</evidence>
<evidence type="ECO:0000256" key="1">
    <source>
        <dbReference type="ARBA" id="ARBA00010449"/>
    </source>
</evidence>
<feature type="domain" description="DUF4470" evidence="7">
    <location>
        <begin position="15"/>
        <end position="121"/>
    </location>
</feature>
<keyword evidence="2" id="KW-0963">Cytoplasm</keyword>
<dbReference type="PANTHER" id="PTHR22118:SF14">
    <property type="entry name" value="DYNEIN AXONEMAL ASSEMBLY FACTOR 3"/>
    <property type="match status" value="1"/>
</dbReference>
<dbReference type="InterPro" id="IPR039304">
    <property type="entry name" value="DNAAF3"/>
</dbReference>
<dbReference type="InterPro" id="IPR027974">
    <property type="entry name" value="DUF4470"/>
</dbReference>
<evidence type="ECO:0000313" key="10">
    <source>
        <dbReference type="Proteomes" id="UP000008672"/>
    </source>
</evidence>
<dbReference type="EMBL" id="AFYH01042601">
    <property type="status" value="NOT_ANNOTATED_CDS"/>
    <property type="molecule type" value="Genomic_DNA"/>
</dbReference>
<dbReference type="InParanoid" id="H3APX1"/>
<dbReference type="AlphaFoldDB" id="H3APX1"/>
<evidence type="ECO:0000256" key="3">
    <source>
        <dbReference type="ARBA" id="ARBA00022794"/>
    </source>
</evidence>
<dbReference type="Proteomes" id="UP000008672">
    <property type="component" value="Unassembled WGS sequence"/>
</dbReference>
<sequence>MSANGSGEGFGAVTWWGFTPALDFQMKGLSASMEHLRLTEKEVSELNILMVGAGDSRHLLKTICQAHRWKHRRINFYVIENNLELIGRHLLFLTLAVEPPDHMGLQEKSEVFLELFGNSLIRSQTATYLQDKANLFIHYITDLDAQQKKLPAIDLSALKFKERDQLEAIFKFWRNPDPKVFLIDKMWDIRNGHYLGSRYDSRKGCYDWDLNMKLHDRGAALINKNEYNRWREKGVAFEIREGVYDIPNKSLASGMLMKHKGEKVPARGYWGDIVTGPYIAFGIETEEQSLMKTANGVYTKTAQDISHHNILALFHELVAKERYVPPSSVTSPLELQTQANLSEITEEKENTLSDEESSSGKEAAPKIVGQEKDFIPLKDIEIHFLPLNCISELHHKSKYVNLFNIIYFSCSMVHNIKPELKLLAAPKATLIVELTKFLLDIRKEQIAGFANRVTEMASEAGFIPFGQSDGEHDFFARFQLEEEQ</sequence>
<evidence type="ECO:0000256" key="4">
    <source>
        <dbReference type="ARBA" id="ARBA00024190"/>
    </source>
</evidence>
<dbReference type="STRING" id="7897.ENSLACP00000011692"/>
<dbReference type="EMBL" id="AFYH01042603">
    <property type="status" value="NOT_ANNOTATED_CDS"/>
    <property type="molecule type" value="Genomic_DNA"/>
</dbReference>
<feature type="domain" description="Dynein assembly factor 3 C-terminal" evidence="8">
    <location>
        <begin position="153"/>
        <end position="464"/>
    </location>
</feature>
<comment type="similarity">
    <text evidence="1">Belongs to the DNAAF3 family.</text>
</comment>
<dbReference type="Pfam" id="PF14737">
    <property type="entry name" value="DUF4470"/>
    <property type="match status" value="1"/>
</dbReference>
<dbReference type="GO" id="GO:0044458">
    <property type="term" value="P:motile cilium assembly"/>
    <property type="evidence" value="ECO:0007669"/>
    <property type="project" value="TreeGrafter"/>
</dbReference>
<gene>
    <name evidence="9" type="primary">LOC102354046</name>
</gene>
<evidence type="ECO:0000256" key="2">
    <source>
        <dbReference type="ARBA" id="ARBA00022490"/>
    </source>
</evidence>
<dbReference type="EMBL" id="AFYH01042600">
    <property type="status" value="NOT_ANNOTATED_CDS"/>
    <property type="molecule type" value="Genomic_DNA"/>
</dbReference>
<dbReference type="OMA" id="MREGIYQ"/>
<dbReference type="PANTHER" id="PTHR22118">
    <property type="entry name" value="DYNEIN ASSEMBLY FACTOR 3, AXONEMAL"/>
    <property type="match status" value="1"/>
</dbReference>
<protein>
    <recommendedName>
        <fullName evidence="5">Dynein axonemal assembly factor 3</fullName>
    </recommendedName>
</protein>
<evidence type="ECO:0000259" key="8">
    <source>
        <dbReference type="Pfam" id="PF14740"/>
    </source>
</evidence>